<dbReference type="AlphaFoldDB" id="A0A0N4VBP5"/>
<accession>A0A0N4VBP5</accession>
<feature type="compositionally biased region" description="Basic and acidic residues" evidence="1">
    <location>
        <begin position="14"/>
        <end position="47"/>
    </location>
</feature>
<evidence type="ECO:0000256" key="1">
    <source>
        <dbReference type="SAM" id="MobiDB-lite"/>
    </source>
</evidence>
<reference evidence="4" key="1">
    <citation type="submission" date="2017-02" db="UniProtKB">
        <authorList>
            <consortium name="WormBaseParasite"/>
        </authorList>
    </citation>
    <scope>IDENTIFICATION</scope>
</reference>
<feature type="compositionally biased region" description="Basic and acidic residues" evidence="1">
    <location>
        <begin position="55"/>
        <end position="71"/>
    </location>
</feature>
<dbReference type="WBParaSite" id="EVEC_0000795901-mRNA-1">
    <property type="protein sequence ID" value="EVEC_0000795901-mRNA-1"/>
    <property type="gene ID" value="EVEC_0000795901"/>
</dbReference>
<protein>
    <submittedName>
        <fullName evidence="2 4">Uncharacterized protein</fullName>
    </submittedName>
</protein>
<dbReference type="Proteomes" id="UP000274131">
    <property type="component" value="Unassembled WGS sequence"/>
</dbReference>
<reference evidence="2 3" key="2">
    <citation type="submission" date="2018-10" db="EMBL/GenBank/DDBJ databases">
        <authorList>
            <consortium name="Pathogen Informatics"/>
        </authorList>
    </citation>
    <scope>NUCLEOTIDE SEQUENCE [LARGE SCALE GENOMIC DNA]</scope>
</reference>
<evidence type="ECO:0000313" key="3">
    <source>
        <dbReference type="Proteomes" id="UP000274131"/>
    </source>
</evidence>
<proteinExistence type="predicted"/>
<gene>
    <name evidence="2" type="ORF">EVEC_LOCUS7443</name>
</gene>
<sequence>MCKKQLGITTSYEQNREKTRGKGETVRRGKRVDRNGEKEGNGGEGCRRRTGAKPRRQEPPGERTKANRDRASGYPNRQATTISTEA</sequence>
<dbReference type="EMBL" id="UXUI01008925">
    <property type="protein sequence ID" value="VDD92692.1"/>
    <property type="molecule type" value="Genomic_DNA"/>
</dbReference>
<organism evidence="4">
    <name type="scientific">Enterobius vermicularis</name>
    <name type="common">Human pinworm</name>
    <dbReference type="NCBI Taxonomy" id="51028"/>
    <lineage>
        <taxon>Eukaryota</taxon>
        <taxon>Metazoa</taxon>
        <taxon>Ecdysozoa</taxon>
        <taxon>Nematoda</taxon>
        <taxon>Chromadorea</taxon>
        <taxon>Rhabditida</taxon>
        <taxon>Spirurina</taxon>
        <taxon>Oxyuridomorpha</taxon>
        <taxon>Oxyuroidea</taxon>
        <taxon>Oxyuridae</taxon>
        <taxon>Enterobius</taxon>
    </lineage>
</organism>
<feature type="compositionally biased region" description="Polar residues" evidence="1">
    <location>
        <begin position="75"/>
        <end position="86"/>
    </location>
</feature>
<evidence type="ECO:0000313" key="2">
    <source>
        <dbReference type="EMBL" id="VDD92692.1"/>
    </source>
</evidence>
<feature type="region of interest" description="Disordered" evidence="1">
    <location>
        <begin position="1"/>
        <end position="86"/>
    </location>
</feature>
<name>A0A0N4VBP5_ENTVE</name>
<evidence type="ECO:0000313" key="4">
    <source>
        <dbReference type="WBParaSite" id="EVEC_0000795901-mRNA-1"/>
    </source>
</evidence>
<keyword evidence="3" id="KW-1185">Reference proteome</keyword>